<proteinExistence type="inferred from homology"/>
<dbReference type="HOGENOM" id="CLU_007059_0_0_1"/>
<evidence type="ECO:0000313" key="16">
    <source>
        <dbReference type="Proteomes" id="UP000054477"/>
    </source>
</evidence>
<dbReference type="OrthoDB" id="3361414at2759"/>
<dbReference type="GO" id="GO:0006397">
    <property type="term" value="P:mRNA processing"/>
    <property type="evidence" value="ECO:0007669"/>
    <property type="project" value="UniProtKB-KW"/>
</dbReference>
<feature type="compositionally biased region" description="Low complexity" evidence="13">
    <location>
        <begin position="437"/>
        <end position="449"/>
    </location>
</feature>
<feature type="compositionally biased region" description="Low complexity" evidence="13">
    <location>
        <begin position="173"/>
        <end position="186"/>
    </location>
</feature>
<dbReference type="GO" id="GO:0000184">
    <property type="term" value="P:nuclear-transcribed mRNA catabolic process, nonsense-mediated decay"/>
    <property type="evidence" value="ECO:0007669"/>
    <property type="project" value="UniProtKB-KW"/>
</dbReference>
<dbReference type="InterPro" id="IPR018545">
    <property type="entry name" value="Btz_dom"/>
</dbReference>
<dbReference type="Proteomes" id="UP000054477">
    <property type="component" value="Unassembled WGS sequence"/>
</dbReference>
<dbReference type="GO" id="GO:0006417">
    <property type="term" value="P:regulation of translation"/>
    <property type="evidence" value="ECO:0007669"/>
    <property type="project" value="UniProtKB-KW"/>
</dbReference>
<dbReference type="STRING" id="1095629.A0A0C9Y9M3"/>
<evidence type="ECO:0000256" key="3">
    <source>
        <dbReference type="ARBA" id="ARBA00009548"/>
    </source>
</evidence>
<feature type="compositionally biased region" description="Polar residues" evidence="13">
    <location>
        <begin position="423"/>
        <end position="434"/>
    </location>
</feature>
<name>A0A0C9Y9M3_9AGAR</name>
<protein>
    <recommendedName>
        <fullName evidence="14">Btz domain-containing protein</fullName>
    </recommendedName>
</protein>
<reference evidence="15 16" key="1">
    <citation type="submission" date="2014-04" db="EMBL/GenBank/DDBJ databases">
        <authorList>
            <consortium name="DOE Joint Genome Institute"/>
            <person name="Kuo A."/>
            <person name="Kohler A."/>
            <person name="Nagy L.G."/>
            <person name="Floudas D."/>
            <person name="Copeland A."/>
            <person name="Barry K.W."/>
            <person name="Cichocki N."/>
            <person name="Veneault-Fourrey C."/>
            <person name="LaButti K."/>
            <person name="Lindquist E.A."/>
            <person name="Lipzen A."/>
            <person name="Lundell T."/>
            <person name="Morin E."/>
            <person name="Murat C."/>
            <person name="Sun H."/>
            <person name="Tunlid A."/>
            <person name="Henrissat B."/>
            <person name="Grigoriev I.V."/>
            <person name="Hibbett D.S."/>
            <person name="Martin F."/>
            <person name="Nordberg H.P."/>
            <person name="Cantor M.N."/>
            <person name="Hua S.X."/>
        </authorList>
    </citation>
    <scope>NUCLEOTIDE SEQUENCE [LARGE SCALE GENOMIC DNA]</scope>
    <source>
        <strain evidence="15 16">LaAM-08-1</strain>
    </source>
</reference>
<dbReference type="GO" id="GO:0003729">
    <property type="term" value="F:mRNA binding"/>
    <property type="evidence" value="ECO:0007669"/>
    <property type="project" value="InterPro"/>
</dbReference>
<feature type="region of interest" description="Disordered" evidence="13">
    <location>
        <begin position="273"/>
        <end position="353"/>
    </location>
</feature>
<feature type="compositionally biased region" description="Basic and acidic residues" evidence="13">
    <location>
        <begin position="40"/>
        <end position="55"/>
    </location>
</feature>
<keyword evidence="12" id="KW-0539">Nucleus</keyword>
<sequence>MPAPVTSPSPARTVNKAALQKPRAPVTFKKTRIVRRRGRAKDAVESDDEIQREVGTDSESDDGDLSSLDSETDDSDTEPASENVLSNHHSHARALSSNEGARPVDKDKVGHLNGDVAPFFASSGNWSEMVADENTNGPAELPVIEFTEFNGHTNFPNKQTTRSRKSPPRQRRSSSSPPISAPAATSNGAVAHEDDGDKGEESGDGEAVSASTLPRRAPGQTARQAYQQRLESDPSYVPTVGGFWGHDDRLMDKDLRSLSGWWRGRWQGRGRGRGFSMRGGVRGGFHGRTAQENGDVSTEHDDGDVPPVDRPWTHDGFEEMKQREEQRRLEQKSGHQENPSFRGGNRGGRGVFASVRGGRGGFGRSFAASPTRMRVASPLGRVWFTMKPELMWTKQHEGFLYFESALKPRAGQGPAYRIRLPGSQPNVIRSSQRTRPAIASTSTSDSISSNNSDFDIVVRLPKRAGKRKAAADAPKQKAETPIEEVFTVRLKLAVDPIPLPESTSAPADNTPLLGISQLSQESRLQTGTDPLPQPSIPSQLEQLSVEPQASDPERQALTEQAVLRNPSSDSPVEIHEPEPSHTDQRPVLAPLQTVFTPPPPPPPPAIQPSPAYGSPYGYVHPLPPGIAVNQHGMPYEVATGRPVYLQAPPPPVYNPRPLMHSHMPPPGIPFVPGHLRHSAVSPDLLSQPPSHTPPMSGFIDPSTGTPIFSFPRQTSRIEIRAPTDDAAKLPKPSTRGPSGLRTTAAAFEPSRPSETTENGFFPSINSPSDGSSLPSYEITSGLADEASQQQPVPTMLAYGHYHQQQPYYYPEQPQYGYPPYMEMPQYDMYSMDHQAPQGTIYY</sequence>
<keyword evidence="8" id="KW-0810">Translation regulation</keyword>
<comment type="similarity">
    <text evidence="3">Belongs to the CASC3 family.</text>
</comment>
<feature type="compositionally biased region" description="Basic residues" evidence="13">
    <location>
        <begin position="29"/>
        <end position="39"/>
    </location>
</feature>
<feature type="compositionally biased region" description="Basic and acidic residues" evidence="13">
    <location>
        <begin position="572"/>
        <end position="584"/>
    </location>
</feature>
<keyword evidence="9" id="KW-0694">RNA-binding</keyword>
<evidence type="ECO:0000256" key="4">
    <source>
        <dbReference type="ARBA" id="ARBA00022448"/>
    </source>
</evidence>
<feature type="compositionally biased region" description="Basic and acidic residues" evidence="13">
    <location>
        <begin position="191"/>
        <end position="201"/>
    </location>
</feature>
<keyword evidence="10" id="KW-0866">Nonsense-mediated mRNA decay</keyword>
<accession>A0A0C9Y9M3</accession>
<dbReference type="Pfam" id="PF09405">
    <property type="entry name" value="Btz"/>
    <property type="match status" value="1"/>
</dbReference>
<evidence type="ECO:0000256" key="2">
    <source>
        <dbReference type="ARBA" id="ARBA00004496"/>
    </source>
</evidence>
<evidence type="ECO:0000256" key="13">
    <source>
        <dbReference type="SAM" id="MobiDB-lite"/>
    </source>
</evidence>
<evidence type="ECO:0000256" key="10">
    <source>
        <dbReference type="ARBA" id="ARBA00023161"/>
    </source>
</evidence>
<dbReference type="GO" id="GO:0051028">
    <property type="term" value="P:mRNA transport"/>
    <property type="evidence" value="ECO:0007669"/>
    <property type="project" value="UniProtKB-KW"/>
</dbReference>
<evidence type="ECO:0000256" key="1">
    <source>
        <dbReference type="ARBA" id="ARBA00004123"/>
    </source>
</evidence>
<keyword evidence="16" id="KW-1185">Reference proteome</keyword>
<evidence type="ECO:0000313" key="15">
    <source>
        <dbReference type="EMBL" id="KIK04738.1"/>
    </source>
</evidence>
<dbReference type="EMBL" id="KN838567">
    <property type="protein sequence ID" value="KIK04738.1"/>
    <property type="molecule type" value="Genomic_DNA"/>
</dbReference>
<evidence type="ECO:0000256" key="8">
    <source>
        <dbReference type="ARBA" id="ARBA00022845"/>
    </source>
</evidence>
<feature type="compositionally biased region" description="Basic and acidic residues" evidence="13">
    <location>
        <begin position="311"/>
        <end position="335"/>
    </location>
</feature>
<feature type="compositionally biased region" description="Basic residues" evidence="13">
    <location>
        <begin position="161"/>
        <end position="172"/>
    </location>
</feature>
<dbReference type="GO" id="GO:0035145">
    <property type="term" value="C:exon-exon junction complex"/>
    <property type="evidence" value="ECO:0007669"/>
    <property type="project" value="InterPro"/>
</dbReference>
<dbReference type="AlphaFoldDB" id="A0A0C9Y9M3"/>
<evidence type="ECO:0000256" key="9">
    <source>
        <dbReference type="ARBA" id="ARBA00022884"/>
    </source>
</evidence>
<organism evidence="15 16">
    <name type="scientific">Laccaria amethystina LaAM-08-1</name>
    <dbReference type="NCBI Taxonomy" id="1095629"/>
    <lineage>
        <taxon>Eukaryota</taxon>
        <taxon>Fungi</taxon>
        <taxon>Dikarya</taxon>
        <taxon>Basidiomycota</taxon>
        <taxon>Agaricomycotina</taxon>
        <taxon>Agaricomycetes</taxon>
        <taxon>Agaricomycetidae</taxon>
        <taxon>Agaricales</taxon>
        <taxon>Agaricineae</taxon>
        <taxon>Hydnangiaceae</taxon>
        <taxon>Laccaria</taxon>
    </lineage>
</organism>
<feature type="compositionally biased region" description="Polar residues" evidence="13">
    <location>
        <begin position="752"/>
        <end position="772"/>
    </location>
</feature>
<feature type="compositionally biased region" description="Polar residues" evidence="13">
    <location>
        <begin position="150"/>
        <end position="159"/>
    </location>
</feature>
<keyword evidence="4" id="KW-0813">Transport</keyword>
<feature type="compositionally biased region" description="Acidic residues" evidence="13">
    <location>
        <begin position="56"/>
        <end position="79"/>
    </location>
</feature>
<dbReference type="GO" id="GO:0005737">
    <property type="term" value="C:cytoplasm"/>
    <property type="evidence" value="ECO:0007669"/>
    <property type="project" value="UniProtKB-SubCell"/>
</dbReference>
<keyword evidence="6" id="KW-0507">mRNA processing</keyword>
<keyword evidence="11" id="KW-0508">mRNA splicing</keyword>
<feature type="region of interest" description="Disordered" evidence="13">
    <location>
        <begin position="419"/>
        <end position="449"/>
    </location>
</feature>
<gene>
    <name evidence="15" type="ORF">K443DRAFT_675751</name>
</gene>
<dbReference type="GO" id="GO:0008380">
    <property type="term" value="P:RNA splicing"/>
    <property type="evidence" value="ECO:0007669"/>
    <property type="project" value="UniProtKB-KW"/>
</dbReference>
<feature type="region of interest" description="Disordered" evidence="13">
    <location>
        <begin position="562"/>
        <end position="586"/>
    </location>
</feature>
<evidence type="ECO:0000256" key="7">
    <source>
        <dbReference type="ARBA" id="ARBA00022816"/>
    </source>
</evidence>
<evidence type="ECO:0000256" key="5">
    <source>
        <dbReference type="ARBA" id="ARBA00022490"/>
    </source>
</evidence>
<reference evidence="16" key="2">
    <citation type="submission" date="2015-01" db="EMBL/GenBank/DDBJ databases">
        <title>Evolutionary Origins and Diversification of the Mycorrhizal Mutualists.</title>
        <authorList>
            <consortium name="DOE Joint Genome Institute"/>
            <consortium name="Mycorrhizal Genomics Consortium"/>
            <person name="Kohler A."/>
            <person name="Kuo A."/>
            <person name="Nagy L.G."/>
            <person name="Floudas D."/>
            <person name="Copeland A."/>
            <person name="Barry K.W."/>
            <person name="Cichocki N."/>
            <person name="Veneault-Fourrey C."/>
            <person name="LaButti K."/>
            <person name="Lindquist E.A."/>
            <person name="Lipzen A."/>
            <person name="Lundell T."/>
            <person name="Morin E."/>
            <person name="Murat C."/>
            <person name="Riley R."/>
            <person name="Ohm R."/>
            <person name="Sun H."/>
            <person name="Tunlid A."/>
            <person name="Henrissat B."/>
            <person name="Grigoriev I.V."/>
            <person name="Hibbett D.S."/>
            <person name="Martin F."/>
        </authorList>
    </citation>
    <scope>NUCLEOTIDE SEQUENCE [LARGE SCALE GENOMIC DNA]</scope>
    <source>
        <strain evidence="16">LaAM-08-1</strain>
    </source>
</reference>
<keyword evidence="5" id="KW-0963">Cytoplasm</keyword>
<feature type="domain" description="Btz" evidence="14">
    <location>
        <begin position="220"/>
        <end position="329"/>
    </location>
</feature>
<evidence type="ECO:0000256" key="12">
    <source>
        <dbReference type="ARBA" id="ARBA00023242"/>
    </source>
</evidence>
<keyword evidence="7" id="KW-0509">mRNA transport</keyword>
<evidence type="ECO:0000256" key="11">
    <source>
        <dbReference type="ARBA" id="ARBA00023187"/>
    </source>
</evidence>
<feature type="region of interest" description="Disordered" evidence="13">
    <location>
        <begin position="724"/>
        <end position="772"/>
    </location>
</feature>
<evidence type="ECO:0000256" key="6">
    <source>
        <dbReference type="ARBA" id="ARBA00022664"/>
    </source>
</evidence>
<comment type="subcellular location">
    <subcellularLocation>
        <location evidence="2">Cytoplasm</location>
    </subcellularLocation>
    <subcellularLocation>
        <location evidence="1">Nucleus</location>
    </subcellularLocation>
</comment>
<evidence type="ECO:0000259" key="14">
    <source>
        <dbReference type="Pfam" id="PF09405"/>
    </source>
</evidence>
<feature type="region of interest" description="Disordered" evidence="13">
    <location>
        <begin position="1"/>
        <end position="236"/>
    </location>
</feature>